<reference evidence="2 3" key="1">
    <citation type="journal article" date="2006" name="Nature">
        <title>Global trends of whole-genome duplications revealed by the ciliate Paramecium tetraurelia.</title>
        <authorList>
            <consortium name="Genoscope"/>
            <person name="Aury J.-M."/>
            <person name="Jaillon O."/>
            <person name="Duret L."/>
            <person name="Noel B."/>
            <person name="Jubin C."/>
            <person name="Porcel B.M."/>
            <person name="Segurens B."/>
            <person name="Daubin V."/>
            <person name="Anthouard V."/>
            <person name="Aiach N."/>
            <person name="Arnaiz O."/>
            <person name="Billaut A."/>
            <person name="Beisson J."/>
            <person name="Blanc I."/>
            <person name="Bouhouche K."/>
            <person name="Camara F."/>
            <person name="Duharcourt S."/>
            <person name="Guigo R."/>
            <person name="Gogendeau D."/>
            <person name="Katinka M."/>
            <person name="Keller A.-M."/>
            <person name="Kissmehl R."/>
            <person name="Klotz C."/>
            <person name="Koll F."/>
            <person name="Le Moue A."/>
            <person name="Lepere C."/>
            <person name="Malinsky S."/>
            <person name="Nowacki M."/>
            <person name="Nowak J.K."/>
            <person name="Plattner H."/>
            <person name="Poulain J."/>
            <person name="Ruiz F."/>
            <person name="Serrano V."/>
            <person name="Zagulski M."/>
            <person name="Dessen P."/>
            <person name="Betermier M."/>
            <person name="Weissenbach J."/>
            <person name="Scarpelli C."/>
            <person name="Schachter V."/>
            <person name="Sperling L."/>
            <person name="Meyer E."/>
            <person name="Cohen J."/>
            <person name="Wincker P."/>
        </authorList>
    </citation>
    <scope>NUCLEOTIDE SEQUENCE [LARGE SCALE GENOMIC DNA]</scope>
    <source>
        <strain evidence="2 3">Stock d4-2</strain>
    </source>
</reference>
<dbReference type="Pfam" id="PF00400">
    <property type="entry name" value="WD40"/>
    <property type="match status" value="3"/>
</dbReference>
<dbReference type="Proteomes" id="UP000000600">
    <property type="component" value="Unassembled WGS sequence"/>
</dbReference>
<dbReference type="AlphaFoldDB" id="A0CCQ6"/>
<dbReference type="EMBL" id="CT868061">
    <property type="protein sequence ID" value="CAK68573.1"/>
    <property type="molecule type" value="Genomic_DNA"/>
</dbReference>
<evidence type="ECO:0000313" key="2">
    <source>
        <dbReference type="EMBL" id="CAK68573.1"/>
    </source>
</evidence>
<dbReference type="InterPro" id="IPR001680">
    <property type="entry name" value="WD40_rpt"/>
</dbReference>
<dbReference type="OMA" id="IWTLNAN"/>
<dbReference type="GeneID" id="5021755"/>
<dbReference type="InterPro" id="IPR015943">
    <property type="entry name" value="WD40/YVTN_repeat-like_dom_sf"/>
</dbReference>
<evidence type="ECO:0000256" key="1">
    <source>
        <dbReference type="PROSITE-ProRule" id="PRU00221"/>
    </source>
</evidence>
<feature type="repeat" description="WD" evidence="1">
    <location>
        <begin position="64"/>
        <end position="105"/>
    </location>
</feature>
<dbReference type="GO" id="GO:0097361">
    <property type="term" value="C:cytosolic [4Fe-4S] assembly targeting complex"/>
    <property type="evidence" value="ECO:0000318"/>
    <property type="project" value="GO_Central"/>
</dbReference>
<dbReference type="STRING" id="5888.A0CCQ6"/>
<dbReference type="SMART" id="SM00320">
    <property type="entry name" value="WD40"/>
    <property type="match status" value="4"/>
</dbReference>
<name>A0CCQ6_PARTE</name>
<dbReference type="OrthoDB" id="10262475at2759"/>
<protein>
    <submittedName>
        <fullName evidence="2">Uncharacterized protein</fullName>
    </submittedName>
</protein>
<accession>A0CCQ6</accession>
<organism evidence="2 3">
    <name type="scientific">Paramecium tetraurelia</name>
    <dbReference type="NCBI Taxonomy" id="5888"/>
    <lineage>
        <taxon>Eukaryota</taxon>
        <taxon>Sar</taxon>
        <taxon>Alveolata</taxon>
        <taxon>Ciliophora</taxon>
        <taxon>Intramacronucleata</taxon>
        <taxon>Oligohymenophorea</taxon>
        <taxon>Peniculida</taxon>
        <taxon>Parameciidae</taxon>
        <taxon>Paramecium</taxon>
    </lineage>
</organism>
<dbReference type="PROSITE" id="PS50082">
    <property type="entry name" value="WD_REPEATS_2"/>
    <property type="match status" value="1"/>
</dbReference>
<keyword evidence="1" id="KW-0853">WD repeat</keyword>
<dbReference type="PANTHER" id="PTHR19920:SF0">
    <property type="entry name" value="CYTOSOLIC IRON-SULFUR PROTEIN ASSEMBLY PROTEIN CIAO1-RELATED"/>
    <property type="match status" value="1"/>
</dbReference>
<dbReference type="SUPFAM" id="SSF50978">
    <property type="entry name" value="WD40 repeat-like"/>
    <property type="match status" value="1"/>
</dbReference>
<dbReference type="InParanoid" id="A0CCQ6"/>
<dbReference type="PROSITE" id="PS50294">
    <property type="entry name" value="WD_REPEATS_REGION"/>
    <property type="match status" value="1"/>
</dbReference>
<evidence type="ECO:0000313" key="3">
    <source>
        <dbReference type="Proteomes" id="UP000000600"/>
    </source>
</evidence>
<dbReference type="Gene3D" id="2.130.10.10">
    <property type="entry name" value="YVTN repeat-like/Quinoprotein amine dehydrogenase"/>
    <property type="match status" value="1"/>
</dbReference>
<dbReference type="HOGENOM" id="CLU_019203_0_1_1"/>
<sequence length="323" mass="37651">MYVNEEDDNWLEINDAQPMSQDQWCYSVVYNKEGNIMISGSGKLIKVWKLQGGNLTYDKKKYLIKAHQKDINTLTYSKQQNMFVSGSDDNSIKIWTLNANNQFQKQQEIKTQSWPISSLLKQDDSQLIVGLWNGNLLIFDKNGNDYQLQKEIQAHQGQIYSISLNDSQDSLLTLGWDKKIKVYTQDGRVWKEAAQIQLNGNGFRASFISDDEIVFQPLESGSTEFYKYLKNTKVIQKQKYTLNLGVAQEDKSFFPVQWNKQKALFTMKLNKKLFVIKREQDSQYQIVKTCEFSDERIFGAVTPNFDYLIIWNKKAKGYEIKQI</sequence>
<proteinExistence type="predicted"/>
<dbReference type="GO" id="GO:0016226">
    <property type="term" value="P:iron-sulfur cluster assembly"/>
    <property type="evidence" value="ECO:0000318"/>
    <property type="project" value="GO_Central"/>
</dbReference>
<keyword evidence="3" id="KW-1185">Reference proteome</keyword>
<dbReference type="RefSeq" id="XP_001435970.1">
    <property type="nucleotide sequence ID" value="XM_001435933.1"/>
</dbReference>
<dbReference type="InterPro" id="IPR036322">
    <property type="entry name" value="WD40_repeat_dom_sf"/>
</dbReference>
<dbReference type="KEGG" id="ptm:GSPATT00037358001"/>
<dbReference type="PANTHER" id="PTHR19920">
    <property type="entry name" value="WD40 PROTEIN CIAO1"/>
    <property type="match status" value="1"/>
</dbReference>
<gene>
    <name evidence="2" type="ORF">GSPATT00037358001</name>
</gene>